<evidence type="ECO:0000256" key="7">
    <source>
        <dbReference type="ARBA" id="ARBA00047368"/>
    </source>
</evidence>
<comment type="catalytic activity">
    <reaction evidence="13">
        <text>9-octadecanoyloxy-octadecanoate + H2O = 9-hydroxy-octadecanoate + octadecanoate + H(+)</text>
        <dbReference type="Rhea" id="RHEA:52096"/>
        <dbReference type="ChEBI" id="CHEBI:15377"/>
        <dbReference type="ChEBI" id="CHEBI:15378"/>
        <dbReference type="ChEBI" id="CHEBI:25629"/>
        <dbReference type="ChEBI" id="CHEBI:136286"/>
        <dbReference type="ChEBI" id="CHEBI:136373"/>
    </reaction>
    <physiologicalReaction direction="left-to-right" evidence="13">
        <dbReference type="Rhea" id="RHEA:52097"/>
    </physiologicalReaction>
</comment>
<comment type="catalytic activity">
    <reaction evidence="16">
        <text>12-(9Z-hexadecenoyloxy)-octadecanoate + H2O = 12-hydroxyoctadecanoate + (9Z)-hexadecenoate + H(+)</text>
        <dbReference type="Rhea" id="RHEA:52072"/>
        <dbReference type="ChEBI" id="CHEBI:15377"/>
        <dbReference type="ChEBI" id="CHEBI:15378"/>
        <dbReference type="ChEBI" id="CHEBI:32372"/>
        <dbReference type="ChEBI" id="CHEBI:84201"/>
        <dbReference type="ChEBI" id="CHEBI:136312"/>
    </reaction>
    <physiologicalReaction direction="left-to-right" evidence="16">
        <dbReference type="Rhea" id="RHEA:52073"/>
    </physiologicalReaction>
</comment>
<organism evidence="18 19">
    <name type="scientific">Nezara viridula</name>
    <name type="common">Southern green stink bug</name>
    <name type="synonym">Cimex viridulus</name>
    <dbReference type="NCBI Taxonomy" id="85310"/>
    <lineage>
        <taxon>Eukaryota</taxon>
        <taxon>Metazoa</taxon>
        <taxon>Ecdysozoa</taxon>
        <taxon>Arthropoda</taxon>
        <taxon>Hexapoda</taxon>
        <taxon>Insecta</taxon>
        <taxon>Pterygota</taxon>
        <taxon>Neoptera</taxon>
        <taxon>Paraneoptera</taxon>
        <taxon>Hemiptera</taxon>
        <taxon>Heteroptera</taxon>
        <taxon>Panheteroptera</taxon>
        <taxon>Pentatomomorpha</taxon>
        <taxon>Pentatomoidea</taxon>
        <taxon>Pentatomidae</taxon>
        <taxon>Pentatominae</taxon>
        <taxon>Nezara</taxon>
    </lineage>
</organism>
<evidence type="ECO:0000256" key="6">
    <source>
        <dbReference type="ARBA" id="ARBA00023136"/>
    </source>
</evidence>
<dbReference type="GO" id="GO:0012505">
    <property type="term" value="C:endomembrane system"/>
    <property type="evidence" value="ECO:0007669"/>
    <property type="project" value="UniProtKB-SubCell"/>
</dbReference>
<feature type="transmembrane region" description="Helical" evidence="17">
    <location>
        <begin position="21"/>
        <end position="43"/>
    </location>
</feature>
<evidence type="ECO:0000256" key="1">
    <source>
        <dbReference type="ARBA" id="ARBA00000923"/>
    </source>
</evidence>
<comment type="catalytic activity">
    <reaction evidence="14">
        <text>13-(9Z-octadecenoyloxy)-octadecanoate + H2O = 13-hydroxy-octadecanoate + (9Z)-octadecenoate + H(+)</text>
        <dbReference type="Rhea" id="RHEA:52064"/>
        <dbReference type="ChEBI" id="CHEBI:15377"/>
        <dbReference type="ChEBI" id="CHEBI:15378"/>
        <dbReference type="ChEBI" id="CHEBI:30823"/>
        <dbReference type="ChEBI" id="CHEBI:136303"/>
        <dbReference type="ChEBI" id="CHEBI:136304"/>
    </reaction>
    <physiologicalReaction direction="left-to-right" evidence="14">
        <dbReference type="Rhea" id="RHEA:52065"/>
    </physiologicalReaction>
</comment>
<keyword evidence="5 17" id="KW-1133">Transmembrane helix</keyword>
<evidence type="ECO:0000313" key="18">
    <source>
        <dbReference type="EMBL" id="CAH1408008.1"/>
    </source>
</evidence>
<feature type="transmembrane region" description="Helical" evidence="17">
    <location>
        <begin position="63"/>
        <end position="86"/>
    </location>
</feature>
<comment type="subcellular location">
    <subcellularLocation>
        <location evidence="2">Endomembrane system</location>
        <topology evidence="2">Multi-pass membrane protein</topology>
    </subcellularLocation>
</comment>
<evidence type="ECO:0000256" key="10">
    <source>
        <dbReference type="ARBA" id="ARBA00048680"/>
    </source>
</evidence>
<evidence type="ECO:0000256" key="15">
    <source>
        <dbReference type="ARBA" id="ARBA00049322"/>
    </source>
</evidence>
<name>A0A9P0HUK5_NEZVI</name>
<keyword evidence="6 17" id="KW-0472">Membrane</keyword>
<evidence type="ECO:0000256" key="11">
    <source>
        <dbReference type="ARBA" id="ARBA00048701"/>
    </source>
</evidence>
<dbReference type="GO" id="GO:0016020">
    <property type="term" value="C:membrane"/>
    <property type="evidence" value="ECO:0007669"/>
    <property type="project" value="InterPro"/>
</dbReference>
<dbReference type="Pfam" id="PF04750">
    <property type="entry name" value="Far-17a_AIG1"/>
    <property type="match status" value="1"/>
</dbReference>
<comment type="catalytic activity">
    <reaction evidence="10">
        <text>12-octadecanoyloxy-octadecanoate + H2O = 12-hydroxyoctadecanoate + octadecanoate + H(+)</text>
        <dbReference type="Rhea" id="RHEA:52080"/>
        <dbReference type="ChEBI" id="CHEBI:15377"/>
        <dbReference type="ChEBI" id="CHEBI:15378"/>
        <dbReference type="ChEBI" id="CHEBI:25629"/>
        <dbReference type="ChEBI" id="CHEBI:84201"/>
        <dbReference type="ChEBI" id="CHEBI:136330"/>
    </reaction>
    <physiologicalReaction direction="left-to-right" evidence="10">
        <dbReference type="Rhea" id="RHEA:52081"/>
    </physiologicalReaction>
</comment>
<evidence type="ECO:0000313" key="19">
    <source>
        <dbReference type="Proteomes" id="UP001152798"/>
    </source>
</evidence>
<sequence length="286" mass="33303">MVRYNLIPRLLSIQPETLSCCLHTIVSLCFLACYMSMAFIILIADIKYVNNRFLANGFASMGYLFSIWVLASETIFFGMYSAIDLLQIYCKQSEKALKICQTLRNVASHMLFSVVFPLSLVVAILFWGFYFWDRELIYPAILDELLPPFINHMMHTYPVPLSILYMFTEIKKEPPKYKTLGLLTVFITIYSFLFLDARKKRGQWVYPALEALTPLQAIWVLTSSLIGSFVFFFLGYYIYSKIKGTIKLFKTYLFLNTRDINFFYILIFNYNKDMVICDTINAISVS</sequence>
<dbReference type="PANTHER" id="PTHR10989">
    <property type="entry name" value="ANDROGEN-INDUCED PROTEIN 1-RELATED"/>
    <property type="match status" value="1"/>
</dbReference>
<evidence type="ECO:0000256" key="5">
    <source>
        <dbReference type="ARBA" id="ARBA00022989"/>
    </source>
</evidence>
<evidence type="ECO:0000256" key="8">
    <source>
        <dbReference type="ARBA" id="ARBA00047427"/>
    </source>
</evidence>
<comment type="similarity">
    <text evidence="3">Belongs to the AIG1 family.</text>
</comment>
<proteinExistence type="inferred from homology"/>
<evidence type="ECO:0000256" key="12">
    <source>
        <dbReference type="ARBA" id="ARBA00048800"/>
    </source>
</evidence>
<dbReference type="Proteomes" id="UP001152798">
    <property type="component" value="Chromosome 7"/>
</dbReference>
<comment type="catalytic activity">
    <reaction evidence="12">
        <text>9-(9Z-octadecenoyloxy)-octadecanoate + H2O = 9-hydroxy-octadecanoate + (9Z)-octadecenoate + H(+)</text>
        <dbReference type="Rhea" id="RHEA:52048"/>
        <dbReference type="ChEBI" id="CHEBI:15377"/>
        <dbReference type="ChEBI" id="CHEBI:15378"/>
        <dbReference type="ChEBI" id="CHEBI:30823"/>
        <dbReference type="ChEBI" id="CHEBI:136282"/>
        <dbReference type="ChEBI" id="CHEBI:136286"/>
    </reaction>
    <physiologicalReaction direction="left-to-right" evidence="12">
        <dbReference type="Rhea" id="RHEA:52049"/>
    </physiologicalReaction>
</comment>
<comment type="catalytic activity">
    <reaction evidence="8">
        <text>13-octadecanoyloxy-octadecanoate + H2O = 13-hydroxy-octadecanoate + octadecanoate + H(+)</text>
        <dbReference type="Rhea" id="RHEA:52084"/>
        <dbReference type="ChEBI" id="CHEBI:15377"/>
        <dbReference type="ChEBI" id="CHEBI:15378"/>
        <dbReference type="ChEBI" id="CHEBI:25629"/>
        <dbReference type="ChEBI" id="CHEBI:136304"/>
        <dbReference type="ChEBI" id="CHEBI:136335"/>
    </reaction>
    <physiologicalReaction direction="left-to-right" evidence="8">
        <dbReference type="Rhea" id="RHEA:52085"/>
    </physiologicalReaction>
</comment>
<dbReference type="OrthoDB" id="1898221at2759"/>
<keyword evidence="4 17" id="KW-0812">Transmembrane</keyword>
<comment type="catalytic activity">
    <reaction evidence="1">
        <text>9-(9Z-hexadecenoyloxy)-octadecanoate + H2O = (9Z)-hexadecenoate + 9-hydroxy-octadecanoate + H(+)</text>
        <dbReference type="Rhea" id="RHEA:52068"/>
        <dbReference type="ChEBI" id="CHEBI:15377"/>
        <dbReference type="ChEBI" id="CHEBI:15378"/>
        <dbReference type="ChEBI" id="CHEBI:32372"/>
        <dbReference type="ChEBI" id="CHEBI:136286"/>
        <dbReference type="ChEBI" id="CHEBI:136309"/>
    </reaction>
    <physiologicalReaction direction="left-to-right" evidence="1">
        <dbReference type="Rhea" id="RHEA:52069"/>
    </physiologicalReaction>
</comment>
<evidence type="ECO:0000256" key="3">
    <source>
        <dbReference type="ARBA" id="ARBA00009300"/>
    </source>
</evidence>
<evidence type="ECO:0000256" key="16">
    <source>
        <dbReference type="ARBA" id="ARBA00049428"/>
    </source>
</evidence>
<evidence type="ECO:0000256" key="9">
    <source>
        <dbReference type="ARBA" id="ARBA00047863"/>
    </source>
</evidence>
<evidence type="ECO:0000256" key="17">
    <source>
        <dbReference type="SAM" id="Phobius"/>
    </source>
</evidence>
<evidence type="ECO:0000256" key="13">
    <source>
        <dbReference type="ARBA" id="ARBA00049221"/>
    </source>
</evidence>
<dbReference type="InterPro" id="IPR006838">
    <property type="entry name" value="ADTRP_AIG1"/>
</dbReference>
<feature type="transmembrane region" description="Helical" evidence="17">
    <location>
        <begin position="217"/>
        <end position="239"/>
    </location>
</feature>
<reference evidence="18" key="1">
    <citation type="submission" date="2022-01" db="EMBL/GenBank/DDBJ databases">
        <authorList>
            <person name="King R."/>
        </authorList>
    </citation>
    <scope>NUCLEOTIDE SEQUENCE</scope>
</reference>
<comment type="catalytic activity">
    <reaction evidence="11">
        <text>12-(9Z-octadecenoyloxy)-octadecanoate + H2O = 12-hydroxyoctadecanoate + (9Z)-octadecenoate + H(+)</text>
        <dbReference type="Rhea" id="RHEA:52060"/>
        <dbReference type="ChEBI" id="CHEBI:15377"/>
        <dbReference type="ChEBI" id="CHEBI:15378"/>
        <dbReference type="ChEBI" id="CHEBI:30823"/>
        <dbReference type="ChEBI" id="CHEBI:84201"/>
        <dbReference type="ChEBI" id="CHEBI:136302"/>
    </reaction>
    <physiologicalReaction direction="left-to-right" evidence="11">
        <dbReference type="Rhea" id="RHEA:52061"/>
    </physiologicalReaction>
</comment>
<dbReference type="AlphaFoldDB" id="A0A9P0HUK5"/>
<comment type="catalytic activity">
    <reaction evidence="9">
        <text>9-hexadecanoyloxy-octadecanoate + H2O = 9-hydroxy-octadecanoate + hexadecanoate + H(+)</text>
        <dbReference type="Rhea" id="RHEA:52052"/>
        <dbReference type="ChEBI" id="CHEBI:7896"/>
        <dbReference type="ChEBI" id="CHEBI:15377"/>
        <dbReference type="ChEBI" id="CHEBI:15378"/>
        <dbReference type="ChEBI" id="CHEBI:83670"/>
        <dbReference type="ChEBI" id="CHEBI:136286"/>
    </reaction>
    <physiologicalReaction direction="left-to-right" evidence="9">
        <dbReference type="Rhea" id="RHEA:52053"/>
    </physiologicalReaction>
</comment>
<comment type="catalytic activity">
    <reaction evidence="15">
        <text>13-(9Z-hexadecenoyloxy)-octadecanoate + H2O = 13-hydroxy-octadecanoate + (9Z)-hexadecenoate + H(+)</text>
        <dbReference type="Rhea" id="RHEA:52076"/>
        <dbReference type="ChEBI" id="CHEBI:15377"/>
        <dbReference type="ChEBI" id="CHEBI:15378"/>
        <dbReference type="ChEBI" id="CHEBI:32372"/>
        <dbReference type="ChEBI" id="CHEBI:136304"/>
        <dbReference type="ChEBI" id="CHEBI:136315"/>
    </reaction>
    <physiologicalReaction direction="left-to-right" evidence="15">
        <dbReference type="Rhea" id="RHEA:52077"/>
    </physiologicalReaction>
</comment>
<feature type="transmembrane region" description="Helical" evidence="17">
    <location>
        <begin position="149"/>
        <end position="167"/>
    </location>
</feature>
<keyword evidence="19" id="KW-1185">Reference proteome</keyword>
<feature type="transmembrane region" description="Helical" evidence="17">
    <location>
        <begin position="179"/>
        <end position="197"/>
    </location>
</feature>
<gene>
    <name evidence="18" type="ORF">NEZAVI_LOCUS15613</name>
</gene>
<dbReference type="PANTHER" id="PTHR10989:SF16">
    <property type="entry name" value="AT02829P-RELATED"/>
    <property type="match status" value="1"/>
</dbReference>
<accession>A0A9P0HUK5</accession>
<feature type="transmembrane region" description="Helical" evidence="17">
    <location>
        <begin position="106"/>
        <end position="129"/>
    </location>
</feature>
<comment type="catalytic activity">
    <reaction evidence="7">
        <text>12-hexadecanoyloxy-octadecanoate + H2O = 12-hydroxyoctadecanoate + hexadecanoate + H(+)</text>
        <dbReference type="Rhea" id="RHEA:52056"/>
        <dbReference type="ChEBI" id="CHEBI:7896"/>
        <dbReference type="ChEBI" id="CHEBI:15377"/>
        <dbReference type="ChEBI" id="CHEBI:15378"/>
        <dbReference type="ChEBI" id="CHEBI:83677"/>
        <dbReference type="ChEBI" id="CHEBI:84201"/>
    </reaction>
    <physiologicalReaction direction="left-to-right" evidence="7">
        <dbReference type="Rhea" id="RHEA:52057"/>
    </physiologicalReaction>
</comment>
<protein>
    <submittedName>
        <fullName evidence="18">Uncharacterized protein</fullName>
    </submittedName>
</protein>
<dbReference type="EMBL" id="OV725083">
    <property type="protein sequence ID" value="CAH1408008.1"/>
    <property type="molecule type" value="Genomic_DNA"/>
</dbReference>
<evidence type="ECO:0000256" key="14">
    <source>
        <dbReference type="ARBA" id="ARBA00049296"/>
    </source>
</evidence>
<evidence type="ECO:0000256" key="4">
    <source>
        <dbReference type="ARBA" id="ARBA00022692"/>
    </source>
</evidence>
<evidence type="ECO:0000256" key="2">
    <source>
        <dbReference type="ARBA" id="ARBA00004127"/>
    </source>
</evidence>